<dbReference type="EC" id="2.7.13.3" evidence="3"/>
<keyword evidence="10" id="KW-0067">ATP-binding</keyword>
<evidence type="ECO:0000256" key="2">
    <source>
        <dbReference type="ARBA" id="ARBA00004651"/>
    </source>
</evidence>
<keyword evidence="7 14" id="KW-0812">Transmembrane</keyword>
<dbReference type="Pfam" id="PF06580">
    <property type="entry name" value="His_kinase"/>
    <property type="match status" value="1"/>
</dbReference>
<dbReference type="InterPro" id="IPR010559">
    <property type="entry name" value="Sig_transdc_His_kin_internal"/>
</dbReference>
<keyword evidence="5" id="KW-0597">Phosphoprotein</keyword>
<evidence type="ECO:0000256" key="5">
    <source>
        <dbReference type="ARBA" id="ARBA00022553"/>
    </source>
</evidence>
<keyword evidence="13 14" id="KW-0472">Membrane</keyword>
<comment type="catalytic activity">
    <reaction evidence="1">
        <text>ATP + protein L-histidine = ADP + protein N-phospho-L-histidine.</text>
        <dbReference type="EC" id="2.7.13.3"/>
    </reaction>
</comment>
<dbReference type="CDD" id="cd06225">
    <property type="entry name" value="HAMP"/>
    <property type="match status" value="1"/>
</dbReference>
<evidence type="ECO:0000256" key="4">
    <source>
        <dbReference type="ARBA" id="ARBA00022475"/>
    </source>
</evidence>
<dbReference type="InterPro" id="IPR003660">
    <property type="entry name" value="HAMP_dom"/>
</dbReference>
<evidence type="ECO:0000313" key="18">
    <source>
        <dbReference type="Proteomes" id="UP000640274"/>
    </source>
</evidence>
<dbReference type="AlphaFoldDB" id="A0A934J4A9"/>
<feature type="domain" description="HAMP" evidence="16">
    <location>
        <begin position="322"/>
        <end position="374"/>
    </location>
</feature>
<evidence type="ECO:0000256" key="9">
    <source>
        <dbReference type="ARBA" id="ARBA00022777"/>
    </source>
</evidence>
<dbReference type="GO" id="GO:0000155">
    <property type="term" value="F:phosphorelay sensor kinase activity"/>
    <property type="evidence" value="ECO:0007669"/>
    <property type="project" value="InterPro"/>
</dbReference>
<dbReference type="InterPro" id="IPR033479">
    <property type="entry name" value="dCache_1"/>
</dbReference>
<comment type="caution">
    <text evidence="17">The sequence shown here is derived from an EMBL/GenBank/DDBJ whole genome shotgun (WGS) entry which is preliminary data.</text>
</comment>
<keyword evidence="12" id="KW-0902">Two-component regulatory system</keyword>
<dbReference type="InterPro" id="IPR003594">
    <property type="entry name" value="HATPase_dom"/>
</dbReference>
<gene>
    <name evidence="17" type="ORF">JFN88_17650</name>
</gene>
<dbReference type="PROSITE" id="PS50109">
    <property type="entry name" value="HIS_KIN"/>
    <property type="match status" value="1"/>
</dbReference>
<dbReference type="EMBL" id="JAELUP010000103">
    <property type="protein sequence ID" value="MBJ6363029.1"/>
    <property type="molecule type" value="Genomic_DNA"/>
</dbReference>
<evidence type="ECO:0000256" key="10">
    <source>
        <dbReference type="ARBA" id="ARBA00022840"/>
    </source>
</evidence>
<dbReference type="InterPro" id="IPR050640">
    <property type="entry name" value="Bact_2-comp_sensor_kinase"/>
</dbReference>
<organism evidence="17 18">
    <name type="scientific">Paenibacillus roseus</name>
    <dbReference type="NCBI Taxonomy" id="2798579"/>
    <lineage>
        <taxon>Bacteria</taxon>
        <taxon>Bacillati</taxon>
        <taxon>Bacillota</taxon>
        <taxon>Bacilli</taxon>
        <taxon>Bacillales</taxon>
        <taxon>Paenibacillaceae</taxon>
        <taxon>Paenibacillus</taxon>
    </lineage>
</organism>
<sequence length="601" mass="68301">MDKIRWLELNDWPIRYKLIMHFLLIWMLPSIGLGFLINWTVDSIIERQVTDNTLQLIGKVNRSLEYYVGNLQNITYFMSNNPSIRQFLDGTGDEKLAEGRNHYETRQFLQGFSTLYSEVAGILIASDSGEYISNELYAKDGYRMTDESWYKEAVDNQGIFKIVGHPFGRHMFSHVNYRDSEVVSVVRAIVDPDTQRVLGVALIDLKLRVIAEAAKDVRLGKSGYLMVIDDKGESIYSPAKPLVHEISTDWLADGPSGTLSKVVDGNRLQFIYLKSAFTNWTTIGVFLKRESVFEAREIQFYIVSFVFLVCLFGIAASYLLSHSISRPIGQLTNFMQKAESGDLLIRYIGERRDEVGMLGRSFNRMLTEISKLIHLTERQERQKREAELRTLTAHIRPHFLYNTLDTIHWMARRRDAEDVAEVVESLSKLFRIGLSKGSDRIPLAEELAHVESYMKIQRIRYRDKLAFTEEIQQDALHYYVPKLVLQPLVENAIYHGIKERRGPGVITLVVSEEDGLLMMRVSDNGAGIKWDKLESIRSGLAKAGGAGMTAPEEDASAQVQGYGLVNVHERIRLTYGDEYGLTIDSEFGAGTTVTIVLPAES</sequence>
<dbReference type="Pfam" id="PF02743">
    <property type="entry name" value="dCache_1"/>
    <property type="match status" value="1"/>
</dbReference>
<feature type="transmembrane region" description="Helical" evidence="14">
    <location>
        <begin position="21"/>
        <end position="41"/>
    </location>
</feature>
<dbReference type="InterPro" id="IPR036890">
    <property type="entry name" value="HATPase_C_sf"/>
</dbReference>
<name>A0A934J4A9_9BACL</name>
<feature type="domain" description="Histidine kinase" evidence="15">
    <location>
        <begin position="484"/>
        <end position="601"/>
    </location>
</feature>
<feature type="transmembrane region" description="Helical" evidence="14">
    <location>
        <begin position="298"/>
        <end position="320"/>
    </location>
</feature>
<keyword evidence="8" id="KW-0547">Nucleotide-binding</keyword>
<keyword evidence="18" id="KW-1185">Reference proteome</keyword>
<keyword evidence="9 17" id="KW-0418">Kinase</keyword>
<dbReference type="SMART" id="SM00304">
    <property type="entry name" value="HAMP"/>
    <property type="match status" value="1"/>
</dbReference>
<reference evidence="17" key="1">
    <citation type="submission" date="2020-12" db="EMBL/GenBank/DDBJ databases">
        <authorList>
            <person name="Huq M.A."/>
        </authorList>
    </citation>
    <scope>NUCLEOTIDE SEQUENCE</scope>
    <source>
        <strain evidence="17">MAHUQ-46</strain>
    </source>
</reference>
<dbReference type="Gene3D" id="3.30.565.10">
    <property type="entry name" value="Histidine kinase-like ATPase, C-terminal domain"/>
    <property type="match status" value="1"/>
</dbReference>
<keyword evidence="6" id="KW-0808">Transferase</keyword>
<keyword evidence="4" id="KW-1003">Cell membrane</keyword>
<evidence type="ECO:0000256" key="6">
    <source>
        <dbReference type="ARBA" id="ARBA00022679"/>
    </source>
</evidence>
<dbReference type="GO" id="GO:0005886">
    <property type="term" value="C:plasma membrane"/>
    <property type="evidence" value="ECO:0007669"/>
    <property type="project" value="UniProtKB-SubCell"/>
</dbReference>
<evidence type="ECO:0000256" key="13">
    <source>
        <dbReference type="ARBA" id="ARBA00023136"/>
    </source>
</evidence>
<evidence type="ECO:0000256" key="3">
    <source>
        <dbReference type="ARBA" id="ARBA00012438"/>
    </source>
</evidence>
<evidence type="ECO:0000256" key="1">
    <source>
        <dbReference type="ARBA" id="ARBA00000085"/>
    </source>
</evidence>
<evidence type="ECO:0000256" key="7">
    <source>
        <dbReference type="ARBA" id="ARBA00022692"/>
    </source>
</evidence>
<evidence type="ECO:0000256" key="11">
    <source>
        <dbReference type="ARBA" id="ARBA00022989"/>
    </source>
</evidence>
<dbReference type="SUPFAM" id="SSF55874">
    <property type="entry name" value="ATPase domain of HSP90 chaperone/DNA topoisomerase II/histidine kinase"/>
    <property type="match status" value="1"/>
</dbReference>
<protein>
    <recommendedName>
        <fullName evidence="3">histidine kinase</fullName>
        <ecNumber evidence="3">2.7.13.3</ecNumber>
    </recommendedName>
</protein>
<dbReference type="RefSeq" id="WP_199020616.1">
    <property type="nucleotide sequence ID" value="NZ_JAELUP010000103.1"/>
</dbReference>
<dbReference type="InterPro" id="IPR005467">
    <property type="entry name" value="His_kinase_dom"/>
</dbReference>
<evidence type="ECO:0000259" key="15">
    <source>
        <dbReference type="PROSITE" id="PS50109"/>
    </source>
</evidence>
<evidence type="ECO:0000313" key="17">
    <source>
        <dbReference type="EMBL" id="MBJ6363029.1"/>
    </source>
</evidence>
<dbReference type="Gene3D" id="6.10.340.10">
    <property type="match status" value="1"/>
</dbReference>
<dbReference type="Pfam" id="PF02518">
    <property type="entry name" value="HATPase_c"/>
    <property type="match status" value="1"/>
</dbReference>
<dbReference type="PANTHER" id="PTHR34220:SF7">
    <property type="entry name" value="SENSOR HISTIDINE KINASE YPDA"/>
    <property type="match status" value="1"/>
</dbReference>
<dbReference type="Proteomes" id="UP000640274">
    <property type="component" value="Unassembled WGS sequence"/>
</dbReference>
<dbReference type="SMART" id="SM00387">
    <property type="entry name" value="HATPase_c"/>
    <property type="match status" value="1"/>
</dbReference>
<keyword evidence="11 14" id="KW-1133">Transmembrane helix</keyword>
<evidence type="ECO:0000256" key="12">
    <source>
        <dbReference type="ARBA" id="ARBA00023012"/>
    </source>
</evidence>
<dbReference type="GO" id="GO:0005524">
    <property type="term" value="F:ATP binding"/>
    <property type="evidence" value="ECO:0007669"/>
    <property type="project" value="UniProtKB-KW"/>
</dbReference>
<dbReference type="Gene3D" id="3.30.450.20">
    <property type="entry name" value="PAS domain"/>
    <property type="match status" value="2"/>
</dbReference>
<dbReference type="PROSITE" id="PS50885">
    <property type="entry name" value="HAMP"/>
    <property type="match status" value="1"/>
</dbReference>
<accession>A0A934J4A9</accession>
<dbReference type="PANTHER" id="PTHR34220">
    <property type="entry name" value="SENSOR HISTIDINE KINASE YPDA"/>
    <property type="match status" value="1"/>
</dbReference>
<dbReference type="SUPFAM" id="SSF158472">
    <property type="entry name" value="HAMP domain-like"/>
    <property type="match status" value="1"/>
</dbReference>
<evidence type="ECO:0000256" key="8">
    <source>
        <dbReference type="ARBA" id="ARBA00022741"/>
    </source>
</evidence>
<proteinExistence type="predicted"/>
<evidence type="ECO:0000256" key="14">
    <source>
        <dbReference type="SAM" id="Phobius"/>
    </source>
</evidence>
<evidence type="ECO:0000259" key="16">
    <source>
        <dbReference type="PROSITE" id="PS50885"/>
    </source>
</evidence>
<dbReference type="Pfam" id="PF00672">
    <property type="entry name" value="HAMP"/>
    <property type="match status" value="1"/>
</dbReference>
<comment type="subcellular location">
    <subcellularLocation>
        <location evidence="2">Cell membrane</location>
        <topology evidence="2">Multi-pass membrane protein</topology>
    </subcellularLocation>
</comment>